<keyword evidence="8" id="KW-0547">Nucleotide-binding</keyword>
<dbReference type="SMART" id="SM00388">
    <property type="entry name" value="HisKA"/>
    <property type="match status" value="1"/>
</dbReference>
<dbReference type="InterPro" id="IPR001294">
    <property type="entry name" value="Phytochrome"/>
</dbReference>
<dbReference type="InterPro" id="IPR013654">
    <property type="entry name" value="PAS_2"/>
</dbReference>
<dbReference type="Pfam" id="PF02518">
    <property type="entry name" value="HATPase_c"/>
    <property type="match status" value="1"/>
</dbReference>
<dbReference type="InterPro" id="IPR036890">
    <property type="entry name" value="HATPase_C_sf"/>
</dbReference>
<dbReference type="PANTHER" id="PTHR43065:SF10">
    <property type="entry name" value="PEROXIDE STRESS-ACTIVATED HISTIDINE KINASE MAK3"/>
    <property type="match status" value="1"/>
</dbReference>
<dbReference type="InterPro" id="IPR029016">
    <property type="entry name" value="GAF-like_dom_sf"/>
</dbReference>
<dbReference type="InterPro" id="IPR013515">
    <property type="entry name" value="Phytochrome_cen-reg"/>
</dbReference>
<dbReference type="GO" id="GO:0006355">
    <property type="term" value="P:regulation of DNA-templated transcription"/>
    <property type="evidence" value="ECO:0007669"/>
    <property type="project" value="InterPro"/>
</dbReference>
<keyword evidence="9" id="KW-0418">Kinase</keyword>
<keyword evidence="10" id="KW-0067">ATP-binding</keyword>
<dbReference type="CDD" id="cd00082">
    <property type="entry name" value="HisKA"/>
    <property type="match status" value="1"/>
</dbReference>
<dbReference type="InterPro" id="IPR043150">
    <property type="entry name" value="Phytochrome_PHY_sf"/>
</dbReference>
<dbReference type="GO" id="GO:0000155">
    <property type="term" value="F:phosphorelay sensor kinase activity"/>
    <property type="evidence" value="ECO:0007669"/>
    <property type="project" value="InterPro"/>
</dbReference>
<evidence type="ECO:0000256" key="13">
    <source>
        <dbReference type="ARBA" id="ARBA00023170"/>
    </source>
</evidence>
<dbReference type="Gene3D" id="3.30.450.270">
    <property type="match status" value="1"/>
</dbReference>
<keyword evidence="5" id="KW-0597">Phosphoprotein</keyword>
<evidence type="ECO:0000256" key="12">
    <source>
        <dbReference type="ARBA" id="ARBA00023012"/>
    </source>
</evidence>
<dbReference type="SUPFAM" id="SSF55785">
    <property type="entry name" value="PYP-like sensor domain (PAS domain)"/>
    <property type="match status" value="1"/>
</dbReference>
<evidence type="ECO:0000256" key="14">
    <source>
        <dbReference type="SAM" id="MobiDB-lite"/>
    </source>
</evidence>
<dbReference type="SUPFAM" id="SSF55874">
    <property type="entry name" value="ATPase domain of HSP90 chaperone/DNA topoisomerase II/histidine kinase"/>
    <property type="match status" value="1"/>
</dbReference>
<dbReference type="Gene3D" id="3.30.565.10">
    <property type="entry name" value="Histidine kinase-like ATPase, C-terminal domain"/>
    <property type="match status" value="1"/>
</dbReference>
<gene>
    <name evidence="17" type="ORF">EAH82_08510</name>
</gene>
<feature type="domain" description="Phytochrome chromophore attachment site" evidence="15">
    <location>
        <begin position="144"/>
        <end position="299"/>
    </location>
</feature>
<evidence type="ECO:0000256" key="5">
    <source>
        <dbReference type="ARBA" id="ARBA00022553"/>
    </source>
</evidence>
<dbReference type="Gene3D" id="1.10.287.130">
    <property type="match status" value="1"/>
</dbReference>
<dbReference type="InterPro" id="IPR035965">
    <property type="entry name" value="PAS-like_dom_sf"/>
</dbReference>
<dbReference type="InterPro" id="IPR003018">
    <property type="entry name" value="GAF"/>
</dbReference>
<feature type="domain" description="Histidine kinase" evidence="16">
    <location>
        <begin position="515"/>
        <end position="734"/>
    </location>
</feature>
<dbReference type="Pfam" id="PF00512">
    <property type="entry name" value="HisKA"/>
    <property type="match status" value="1"/>
</dbReference>
<evidence type="ECO:0000256" key="11">
    <source>
        <dbReference type="ARBA" id="ARBA00022991"/>
    </source>
</evidence>
<feature type="compositionally biased region" description="Basic and acidic residues" evidence="14">
    <location>
        <begin position="538"/>
        <end position="548"/>
    </location>
</feature>
<evidence type="ECO:0000313" key="17">
    <source>
        <dbReference type="EMBL" id="TPG28820.1"/>
    </source>
</evidence>
<sequence length="739" mass="79694">MSETLPINLDNCAREPIHIPGLIQSHGALLAFSSEGVVTHASANAATLLGATTPAVGEALANAHFEGDLGVHEAIRELLVSADGDGLPFSLEVRLHEQVFDLVVHRSGGLVIAEFELRPASIDVMADFALKAHRAMERIKRQKSMRSLMVFAVGAVRQLTGFDRVMAYRFRHDDSGEVVAEDRAETLEPFVGRRYPASDIPAQARRLYVVNTLRLIADVLAAPVALTAAPDSGALDMSHCVLRSVSPIHIEYLQNMGVGASMSISIVVNGQLWGMLACHHMSPLQVPYSVRMACDVLAQILAANVQSLTAGEHAKRSADAADLRSRLIEAALHADDTASALIARAADVATAFSAHAVLIAEESKLHVEGDVPRDFAVQLIQWLDAGQAPAGHLLATASLKQLAPALAGGPGVWCGVLALSFDPAAHGWLVLLRKEQIETIEWGGHPEKTYKIGPLGPRLTPRGSFDVWRETVRDSAVPWDTYDLEFGRRLLDELLRARTARLADISRGRSELMAMLGHDLRDPLQSIAMAARLLGKDAEGDGARDPSTGRRMGQRIQASSTRMARMIAQVLDMSRLQNDGAMEVRRTEVDLVLLLDDLLDEMRTAHPGVHVVRRAPESLVAWVDGDRMAQVFTNLVSNARHHGAPGEPLVVELGSHDGQATLAVRNVSAPIPSDIEAQLFNAFKRREQANPRNKGGLGLGLYIAHAIVAAHGGTITYAYAAPFVVFSVRFPLAPPAPPA</sequence>
<comment type="catalytic activity">
    <reaction evidence="1">
        <text>ATP + protein L-histidine = ADP + protein N-phospho-L-histidine.</text>
        <dbReference type="EC" id="2.7.13.3"/>
    </reaction>
</comment>
<reference evidence="17 18" key="1">
    <citation type="journal article" date="2019" name="Environ. Microbiol.">
        <title>Species interactions and distinct microbial communities in high Arctic permafrost affected cryosols are associated with the CH4 and CO2 gas fluxes.</title>
        <authorList>
            <person name="Altshuler I."/>
            <person name="Hamel J."/>
            <person name="Turney S."/>
            <person name="Magnuson E."/>
            <person name="Levesque R."/>
            <person name="Greer C."/>
            <person name="Whyte L.G."/>
        </authorList>
    </citation>
    <scope>NUCLEOTIDE SEQUENCE [LARGE SCALE GENOMIC DNA]</scope>
    <source>
        <strain evidence="17 18">S06.C</strain>
    </source>
</reference>
<dbReference type="GO" id="GO:0009584">
    <property type="term" value="P:detection of visible light"/>
    <property type="evidence" value="ECO:0007669"/>
    <property type="project" value="InterPro"/>
</dbReference>
<dbReference type="Pfam" id="PF08446">
    <property type="entry name" value="PAS_2"/>
    <property type="match status" value="1"/>
</dbReference>
<evidence type="ECO:0000256" key="9">
    <source>
        <dbReference type="ARBA" id="ARBA00022777"/>
    </source>
</evidence>
<evidence type="ECO:0000256" key="4">
    <source>
        <dbReference type="ARBA" id="ARBA00022543"/>
    </source>
</evidence>
<dbReference type="InterPro" id="IPR036097">
    <property type="entry name" value="HisK_dim/P_sf"/>
</dbReference>
<comment type="caution">
    <text evidence="17">The sequence shown here is derived from an EMBL/GenBank/DDBJ whole genome shotgun (WGS) entry which is preliminary data.</text>
</comment>
<dbReference type="Proteomes" id="UP000319212">
    <property type="component" value="Unassembled WGS sequence"/>
</dbReference>
<evidence type="ECO:0000313" key="18">
    <source>
        <dbReference type="Proteomes" id="UP000319212"/>
    </source>
</evidence>
<keyword evidence="11" id="KW-0157">Chromophore</keyword>
<evidence type="ECO:0000256" key="7">
    <source>
        <dbReference type="ARBA" id="ARBA00022679"/>
    </source>
</evidence>
<dbReference type="SUPFAM" id="SSF47384">
    <property type="entry name" value="Homodimeric domain of signal transducing histidine kinase"/>
    <property type="match status" value="1"/>
</dbReference>
<dbReference type="PROSITE" id="PS50109">
    <property type="entry name" value="HIS_KIN"/>
    <property type="match status" value="1"/>
</dbReference>
<evidence type="ECO:0000256" key="2">
    <source>
        <dbReference type="ARBA" id="ARBA00006402"/>
    </source>
</evidence>
<organism evidence="17 18">
    <name type="scientific">Variovorax guangxiensis</name>
    <dbReference type="NCBI Taxonomy" id="1775474"/>
    <lineage>
        <taxon>Bacteria</taxon>
        <taxon>Pseudomonadati</taxon>
        <taxon>Pseudomonadota</taxon>
        <taxon>Betaproteobacteria</taxon>
        <taxon>Burkholderiales</taxon>
        <taxon>Comamonadaceae</taxon>
        <taxon>Variovorax</taxon>
    </lineage>
</organism>
<evidence type="ECO:0000256" key="6">
    <source>
        <dbReference type="ARBA" id="ARBA00022606"/>
    </source>
</evidence>
<dbReference type="InterPro" id="IPR003661">
    <property type="entry name" value="HisK_dim/P_dom"/>
</dbReference>
<dbReference type="GO" id="GO:0009881">
    <property type="term" value="F:photoreceptor activity"/>
    <property type="evidence" value="ECO:0007669"/>
    <property type="project" value="UniProtKB-KW"/>
</dbReference>
<dbReference type="PANTHER" id="PTHR43065">
    <property type="entry name" value="SENSOR HISTIDINE KINASE"/>
    <property type="match status" value="1"/>
</dbReference>
<accession>A0A502DXE2</accession>
<comment type="similarity">
    <text evidence="2">In the N-terminal section; belongs to the phytochrome family.</text>
</comment>
<protein>
    <recommendedName>
        <fullName evidence="3">histidine kinase</fullName>
        <ecNumber evidence="3">2.7.13.3</ecNumber>
    </recommendedName>
</protein>
<dbReference type="Gene3D" id="3.30.450.20">
    <property type="entry name" value="PAS domain"/>
    <property type="match status" value="1"/>
</dbReference>
<dbReference type="Gene3D" id="3.30.450.40">
    <property type="match status" value="1"/>
</dbReference>
<keyword evidence="4" id="KW-0600">Photoreceptor protein</keyword>
<dbReference type="EC" id="2.7.13.3" evidence="3"/>
<feature type="region of interest" description="Disordered" evidence="14">
    <location>
        <begin position="538"/>
        <end position="558"/>
    </location>
</feature>
<dbReference type="CDD" id="cd00075">
    <property type="entry name" value="HATPase"/>
    <property type="match status" value="1"/>
</dbReference>
<dbReference type="InterPro" id="IPR016132">
    <property type="entry name" value="Phyto_chromo_attachment"/>
</dbReference>
<keyword evidence="12" id="KW-0902">Two-component regulatory system</keyword>
<proteinExistence type="inferred from homology"/>
<dbReference type="Pfam" id="PF00360">
    <property type="entry name" value="PHY"/>
    <property type="match status" value="1"/>
</dbReference>
<evidence type="ECO:0000259" key="15">
    <source>
        <dbReference type="PROSITE" id="PS50046"/>
    </source>
</evidence>
<dbReference type="PRINTS" id="PR01033">
    <property type="entry name" value="PHYTOCHROME"/>
</dbReference>
<dbReference type="GO" id="GO:0005524">
    <property type="term" value="F:ATP binding"/>
    <property type="evidence" value="ECO:0007669"/>
    <property type="project" value="UniProtKB-KW"/>
</dbReference>
<dbReference type="OrthoDB" id="9808408at2"/>
<dbReference type="PROSITE" id="PS50046">
    <property type="entry name" value="PHYTOCHROME_2"/>
    <property type="match status" value="1"/>
</dbReference>
<dbReference type="InterPro" id="IPR005467">
    <property type="entry name" value="His_kinase_dom"/>
</dbReference>
<evidence type="ECO:0000256" key="3">
    <source>
        <dbReference type="ARBA" id="ARBA00012438"/>
    </source>
</evidence>
<name>A0A502DXE2_9BURK</name>
<dbReference type="SMART" id="SM00387">
    <property type="entry name" value="HATPase_c"/>
    <property type="match status" value="1"/>
</dbReference>
<dbReference type="EMBL" id="RCZI01000002">
    <property type="protein sequence ID" value="TPG28820.1"/>
    <property type="molecule type" value="Genomic_DNA"/>
</dbReference>
<evidence type="ECO:0000256" key="8">
    <source>
        <dbReference type="ARBA" id="ARBA00022741"/>
    </source>
</evidence>
<evidence type="ECO:0000256" key="1">
    <source>
        <dbReference type="ARBA" id="ARBA00000085"/>
    </source>
</evidence>
<dbReference type="AlphaFoldDB" id="A0A502DXE2"/>
<keyword evidence="7" id="KW-0808">Transferase</keyword>
<keyword evidence="13" id="KW-0675">Receptor</keyword>
<evidence type="ECO:0000256" key="10">
    <source>
        <dbReference type="ARBA" id="ARBA00022840"/>
    </source>
</evidence>
<dbReference type="Pfam" id="PF01590">
    <property type="entry name" value="GAF"/>
    <property type="match status" value="1"/>
</dbReference>
<dbReference type="RefSeq" id="WP_140840731.1">
    <property type="nucleotide sequence ID" value="NZ_RCZI01000002.1"/>
</dbReference>
<keyword evidence="6" id="KW-0716">Sensory transduction</keyword>
<dbReference type="InterPro" id="IPR003594">
    <property type="entry name" value="HATPase_dom"/>
</dbReference>
<dbReference type="SMART" id="SM00065">
    <property type="entry name" value="GAF"/>
    <property type="match status" value="1"/>
</dbReference>
<evidence type="ECO:0000259" key="16">
    <source>
        <dbReference type="PROSITE" id="PS50109"/>
    </source>
</evidence>
<dbReference type="SUPFAM" id="SSF55781">
    <property type="entry name" value="GAF domain-like"/>
    <property type="match status" value="2"/>
</dbReference>